<keyword evidence="1" id="KW-1133">Transmembrane helix</keyword>
<dbReference type="EMBL" id="GGEC01034156">
    <property type="protein sequence ID" value="MBX14640.1"/>
    <property type="molecule type" value="Transcribed_RNA"/>
</dbReference>
<organism evidence="2">
    <name type="scientific">Rhizophora mucronata</name>
    <name type="common">Asiatic mangrove</name>
    <dbReference type="NCBI Taxonomy" id="61149"/>
    <lineage>
        <taxon>Eukaryota</taxon>
        <taxon>Viridiplantae</taxon>
        <taxon>Streptophyta</taxon>
        <taxon>Embryophyta</taxon>
        <taxon>Tracheophyta</taxon>
        <taxon>Spermatophyta</taxon>
        <taxon>Magnoliopsida</taxon>
        <taxon>eudicotyledons</taxon>
        <taxon>Gunneridae</taxon>
        <taxon>Pentapetalae</taxon>
        <taxon>rosids</taxon>
        <taxon>fabids</taxon>
        <taxon>Malpighiales</taxon>
        <taxon>Rhizophoraceae</taxon>
        <taxon>Rhizophora</taxon>
    </lineage>
</organism>
<accession>A0A2P2L9M6</accession>
<keyword evidence="1" id="KW-0472">Membrane</keyword>
<evidence type="ECO:0000256" key="1">
    <source>
        <dbReference type="SAM" id="Phobius"/>
    </source>
</evidence>
<protein>
    <submittedName>
        <fullName evidence="2">Uncharacterized protein</fullName>
    </submittedName>
</protein>
<reference evidence="2" key="1">
    <citation type="submission" date="2018-02" db="EMBL/GenBank/DDBJ databases">
        <title>Rhizophora mucronata_Transcriptome.</title>
        <authorList>
            <person name="Meera S.P."/>
            <person name="Sreeshan A."/>
            <person name="Augustine A."/>
        </authorList>
    </citation>
    <scope>NUCLEOTIDE SEQUENCE</scope>
    <source>
        <tissue evidence="2">Leaf</tissue>
    </source>
</reference>
<evidence type="ECO:0000313" key="2">
    <source>
        <dbReference type="EMBL" id="MBX14640.1"/>
    </source>
</evidence>
<dbReference type="AlphaFoldDB" id="A0A2P2L9M6"/>
<keyword evidence="1" id="KW-0812">Transmembrane</keyword>
<sequence length="44" mass="5308">MGLAKIPPDYILQNTELHTMKIFHSNSIPSCFFLFFFYFFLQIF</sequence>
<feature type="transmembrane region" description="Helical" evidence="1">
    <location>
        <begin position="22"/>
        <end position="41"/>
    </location>
</feature>
<proteinExistence type="predicted"/>
<name>A0A2P2L9M6_RHIMU</name>